<reference evidence="3 4" key="1">
    <citation type="submission" date="2022-04" db="EMBL/GenBank/DDBJ databases">
        <title>Diverse halophilic archaea isolated from saline environments.</title>
        <authorList>
            <person name="Cui H.-L."/>
        </authorList>
    </citation>
    <scope>NUCLEOTIDE SEQUENCE [LARGE SCALE GENOMIC DNA]</scope>
    <source>
        <strain evidence="3 4">XZYJT49</strain>
    </source>
</reference>
<comment type="similarity">
    <text evidence="1">Belongs to the 4-hydroxybenzoyl-CoA thioesterase family.</text>
</comment>
<dbReference type="RefSeq" id="WP_248650764.1">
    <property type="nucleotide sequence ID" value="NZ_CP096659.1"/>
</dbReference>
<sequence length="133" mass="15065">MSDYSFTHDVEVRYHDLDPMGHVNNAVYASYFEQARIAYFEEVLDVPVDEIESVLANLEIDFRRPVEMDHDVTVALRVPELGETSIPMEYEVRADGAVAATGETVQVAVDGETKSSRPIPDSWREQIRTFEGL</sequence>
<dbReference type="GeneID" id="72183791"/>
<organism evidence="3 4">
    <name type="scientific">Halorussus limi</name>
    <dbReference type="NCBI Taxonomy" id="2938695"/>
    <lineage>
        <taxon>Archaea</taxon>
        <taxon>Methanobacteriati</taxon>
        <taxon>Methanobacteriota</taxon>
        <taxon>Stenosarchaea group</taxon>
        <taxon>Halobacteria</taxon>
        <taxon>Halobacteriales</taxon>
        <taxon>Haladaptataceae</taxon>
        <taxon>Halorussus</taxon>
    </lineage>
</organism>
<dbReference type="Gene3D" id="3.10.129.10">
    <property type="entry name" value="Hotdog Thioesterase"/>
    <property type="match status" value="1"/>
</dbReference>
<protein>
    <submittedName>
        <fullName evidence="3">Acyl-CoA thioesterase</fullName>
    </submittedName>
</protein>
<dbReference type="Proteomes" id="UP000830729">
    <property type="component" value="Chromosome"/>
</dbReference>
<dbReference type="EMBL" id="CP096659">
    <property type="protein sequence ID" value="UPV74720.1"/>
    <property type="molecule type" value="Genomic_DNA"/>
</dbReference>
<name>A0A8U0HUM4_9EURY</name>
<evidence type="ECO:0000256" key="1">
    <source>
        <dbReference type="ARBA" id="ARBA00005953"/>
    </source>
</evidence>
<dbReference type="Pfam" id="PF13279">
    <property type="entry name" value="4HBT_2"/>
    <property type="match status" value="1"/>
</dbReference>
<evidence type="ECO:0000313" key="4">
    <source>
        <dbReference type="Proteomes" id="UP000830729"/>
    </source>
</evidence>
<dbReference type="CDD" id="cd00586">
    <property type="entry name" value="4HBT"/>
    <property type="match status" value="1"/>
</dbReference>
<dbReference type="SUPFAM" id="SSF54637">
    <property type="entry name" value="Thioesterase/thiol ester dehydrase-isomerase"/>
    <property type="match status" value="1"/>
</dbReference>
<keyword evidence="4" id="KW-1185">Reference proteome</keyword>
<dbReference type="KEGG" id="halx:M0R89_01290"/>
<evidence type="ECO:0000256" key="2">
    <source>
        <dbReference type="ARBA" id="ARBA00022801"/>
    </source>
</evidence>
<evidence type="ECO:0000313" key="3">
    <source>
        <dbReference type="EMBL" id="UPV74720.1"/>
    </source>
</evidence>
<dbReference type="PANTHER" id="PTHR31793">
    <property type="entry name" value="4-HYDROXYBENZOYL-COA THIOESTERASE FAMILY MEMBER"/>
    <property type="match status" value="1"/>
</dbReference>
<dbReference type="InterPro" id="IPR029069">
    <property type="entry name" value="HotDog_dom_sf"/>
</dbReference>
<dbReference type="PANTHER" id="PTHR31793:SF27">
    <property type="entry name" value="NOVEL THIOESTERASE SUPERFAMILY DOMAIN AND SAPOSIN A-TYPE DOMAIN CONTAINING PROTEIN (0610012H03RIK)"/>
    <property type="match status" value="1"/>
</dbReference>
<keyword evidence="2" id="KW-0378">Hydrolase</keyword>
<accession>A0A8U0HUM4</accession>
<dbReference type="InterPro" id="IPR050563">
    <property type="entry name" value="4-hydroxybenzoyl-CoA_TE"/>
</dbReference>
<proteinExistence type="inferred from homology"/>
<dbReference type="GO" id="GO:0047617">
    <property type="term" value="F:fatty acyl-CoA hydrolase activity"/>
    <property type="evidence" value="ECO:0007669"/>
    <property type="project" value="TreeGrafter"/>
</dbReference>
<gene>
    <name evidence="3" type="ORF">M0R89_01290</name>
</gene>
<dbReference type="AlphaFoldDB" id="A0A8U0HUM4"/>